<proteinExistence type="predicted"/>
<organism evidence="1 2">
    <name type="scientific">Rhizoclosmatium globosum</name>
    <dbReference type="NCBI Taxonomy" id="329046"/>
    <lineage>
        <taxon>Eukaryota</taxon>
        <taxon>Fungi</taxon>
        <taxon>Fungi incertae sedis</taxon>
        <taxon>Chytridiomycota</taxon>
        <taxon>Chytridiomycota incertae sedis</taxon>
        <taxon>Chytridiomycetes</taxon>
        <taxon>Chytridiales</taxon>
        <taxon>Chytriomycetaceae</taxon>
        <taxon>Rhizoclosmatium</taxon>
    </lineage>
</organism>
<name>A0A1Y2CAV5_9FUNG</name>
<evidence type="ECO:0000313" key="1">
    <source>
        <dbReference type="EMBL" id="ORY44168.1"/>
    </source>
</evidence>
<comment type="caution">
    <text evidence="1">The sequence shown here is derived from an EMBL/GenBank/DDBJ whole genome shotgun (WGS) entry which is preliminary data.</text>
</comment>
<evidence type="ECO:0000313" key="2">
    <source>
        <dbReference type="Proteomes" id="UP000193642"/>
    </source>
</evidence>
<gene>
    <name evidence="1" type="ORF">BCR33DRAFT_717244</name>
</gene>
<dbReference type="AlphaFoldDB" id="A0A1Y2CAV5"/>
<accession>A0A1Y2CAV5</accession>
<reference evidence="1 2" key="1">
    <citation type="submission" date="2016-07" db="EMBL/GenBank/DDBJ databases">
        <title>Pervasive Adenine N6-methylation of Active Genes in Fungi.</title>
        <authorList>
            <consortium name="DOE Joint Genome Institute"/>
            <person name="Mondo S.J."/>
            <person name="Dannebaum R.O."/>
            <person name="Kuo R.C."/>
            <person name="Labutti K."/>
            <person name="Haridas S."/>
            <person name="Kuo A."/>
            <person name="Salamov A."/>
            <person name="Ahrendt S.R."/>
            <person name="Lipzen A."/>
            <person name="Sullivan W."/>
            <person name="Andreopoulos W.B."/>
            <person name="Clum A."/>
            <person name="Lindquist E."/>
            <person name="Daum C."/>
            <person name="Ramamoorthy G.K."/>
            <person name="Gryganskyi A."/>
            <person name="Culley D."/>
            <person name="Magnuson J.K."/>
            <person name="James T.Y."/>
            <person name="O'Malley M.A."/>
            <person name="Stajich J.E."/>
            <person name="Spatafora J.W."/>
            <person name="Visel A."/>
            <person name="Grigoriev I.V."/>
        </authorList>
    </citation>
    <scope>NUCLEOTIDE SEQUENCE [LARGE SCALE GENOMIC DNA]</scope>
    <source>
        <strain evidence="1 2">JEL800</strain>
    </source>
</reference>
<keyword evidence="2" id="KW-1185">Reference proteome</keyword>
<dbReference type="Proteomes" id="UP000193642">
    <property type="component" value="Unassembled WGS sequence"/>
</dbReference>
<sequence length="89" mass="9884">MPVKPRSAFSANSLIISSSVGDCRYSIPNRVEMEAQNSGFMSMEQPIQTSLTFHANKNSALTNFEVFINKVCRQAVTEDPPRCTDLLQS</sequence>
<dbReference type="EMBL" id="MCGO01000023">
    <property type="protein sequence ID" value="ORY44168.1"/>
    <property type="molecule type" value="Genomic_DNA"/>
</dbReference>
<protein>
    <submittedName>
        <fullName evidence="1">Uncharacterized protein</fullName>
    </submittedName>
</protein>